<protein>
    <recommendedName>
        <fullName evidence="2">Insertion element IS402-like domain-containing protein</fullName>
    </recommendedName>
</protein>
<dbReference type="EMBL" id="CADCWL010000152">
    <property type="protein sequence ID" value="CAA9572679.1"/>
    <property type="molecule type" value="Genomic_DNA"/>
</dbReference>
<feature type="region of interest" description="Disordered" evidence="1">
    <location>
        <begin position="1"/>
        <end position="30"/>
    </location>
</feature>
<evidence type="ECO:0000259" key="2">
    <source>
        <dbReference type="Pfam" id="PF13340"/>
    </source>
</evidence>
<evidence type="ECO:0000313" key="3">
    <source>
        <dbReference type="EMBL" id="CAA9572679.1"/>
    </source>
</evidence>
<evidence type="ECO:0000256" key="1">
    <source>
        <dbReference type="SAM" id="MobiDB-lite"/>
    </source>
</evidence>
<gene>
    <name evidence="3" type="ORF">AVDCRST_MAG19-2960</name>
</gene>
<dbReference type="AlphaFoldDB" id="A0A6J4V8Z8"/>
<dbReference type="Pfam" id="PF13340">
    <property type="entry name" value="DUF4096"/>
    <property type="match status" value="1"/>
</dbReference>
<name>A0A6J4V8Z8_9BACT</name>
<organism evidence="3">
    <name type="scientific">uncultured Thermomicrobiales bacterium</name>
    <dbReference type="NCBI Taxonomy" id="1645740"/>
    <lineage>
        <taxon>Bacteria</taxon>
        <taxon>Pseudomonadati</taxon>
        <taxon>Thermomicrobiota</taxon>
        <taxon>Thermomicrobia</taxon>
        <taxon>Thermomicrobiales</taxon>
        <taxon>environmental samples</taxon>
    </lineage>
</organism>
<feature type="domain" description="Insertion element IS402-like" evidence="2">
    <location>
        <begin position="7"/>
        <end position="46"/>
    </location>
</feature>
<dbReference type="InterPro" id="IPR025161">
    <property type="entry name" value="IS402-like_dom"/>
</dbReference>
<feature type="compositionally biased region" description="Basic and acidic residues" evidence="1">
    <location>
        <begin position="1"/>
        <end position="15"/>
    </location>
</feature>
<sequence length="46" mass="5422">MPKRESTDARWERLDPLPPRRKPRTGRPIHDHRAVLDDILPVLRTG</sequence>
<proteinExistence type="predicted"/>
<accession>A0A6J4V8Z8</accession>
<reference evidence="3" key="1">
    <citation type="submission" date="2020-02" db="EMBL/GenBank/DDBJ databases">
        <authorList>
            <person name="Meier V. D."/>
        </authorList>
    </citation>
    <scope>NUCLEOTIDE SEQUENCE</scope>
    <source>
        <strain evidence="3">AVDCRST_MAG19</strain>
    </source>
</reference>